<dbReference type="EMBL" id="LWDX02008573">
    <property type="protein sequence ID" value="OEL36621.1"/>
    <property type="molecule type" value="Genomic_DNA"/>
</dbReference>
<gene>
    <name evidence="1" type="ORF">BAE44_0002361</name>
</gene>
<name>A0A1E5WGW6_9POAL</name>
<evidence type="ECO:0000313" key="1">
    <source>
        <dbReference type="EMBL" id="OEL36621.1"/>
    </source>
</evidence>
<dbReference type="PANTHER" id="PTHR33186:SF15">
    <property type="entry name" value="OS06G0249850 PROTEIN"/>
    <property type="match status" value="1"/>
</dbReference>
<dbReference type="OrthoDB" id="693066at2759"/>
<dbReference type="AlphaFoldDB" id="A0A1E5WGW6"/>
<organism evidence="1 2">
    <name type="scientific">Dichanthelium oligosanthes</name>
    <dbReference type="NCBI Taxonomy" id="888268"/>
    <lineage>
        <taxon>Eukaryota</taxon>
        <taxon>Viridiplantae</taxon>
        <taxon>Streptophyta</taxon>
        <taxon>Embryophyta</taxon>
        <taxon>Tracheophyta</taxon>
        <taxon>Spermatophyta</taxon>
        <taxon>Magnoliopsida</taxon>
        <taxon>Liliopsida</taxon>
        <taxon>Poales</taxon>
        <taxon>Poaceae</taxon>
        <taxon>PACMAD clade</taxon>
        <taxon>Panicoideae</taxon>
        <taxon>Panicodae</taxon>
        <taxon>Paniceae</taxon>
        <taxon>Dichantheliinae</taxon>
        <taxon>Dichanthelium</taxon>
    </lineage>
</organism>
<keyword evidence="2" id="KW-1185">Reference proteome</keyword>
<proteinExistence type="predicted"/>
<reference evidence="1 2" key="1">
    <citation type="submission" date="2016-09" db="EMBL/GenBank/DDBJ databases">
        <title>The draft genome of Dichanthelium oligosanthes: A C3 panicoid grass species.</title>
        <authorList>
            <person name="Studer A.J."/>
            <person name="Schnable J.C."/>
            <person name="Brutnell T.P."/>
        </authorList>
    </citation>
    <scope>NUCLEOTIDE SEQUENCE [LARGE SCALE GENOMIC DNA]</scope>
    <source>
        <strain evidence="2">cv. Kellogg 1175</strain>
        <tissue evidence="1">Leaf</tissue>
    </source>
</reference>
<dbReference type="Proteomes" id="UP000095767">
    <property type="component" value="Unassembled WGS sequence"/>
</dbReference>
<protein>
    <submittedName>
        <fullName evidence="1">Uncharacterized protein</fullName>
    </submittedName>
</protein>
<accession>A0A1E5WGW6</accession>
<dbReference type="PANTHER" id="PTHR33186">
    <property type="entry name" value="OS10G0136150 PROTEIN-RELATED"/>
    <property type="match status" value="1"/>
</dbReference>
<evidence type="ECO:0000313" key="2">
    <source>
        <dbReference type="Proteomes" id="UP000095767"/>
    </source>
</evidence>
<sequence length="112" mass="12035">MDMEPCTLVGNRICCLAAESKSIVKYDLGHRKFAFFHWPLAYQGRGVLMPAMGGGLGAVLELNTLPGLVPFEEPAMVGFAEGLGVIFVRTGAGVYSINLKSGRVKKMSSRSI</sequence>
<comment type="caution">
    <text evidence="1">The sequence shown here is derived from an EMBL/GenBank/DDBJ whole genome shotgun (WGS) entry which is preliminary data.</text>
</comment>